<dbReference type="RefSeq" id="WP_379539277.1">
    <property type="nucleotide sequence ID" value="NZ_JBHSDR010000006.1"/>
</dbReference>
<dbReference type="PROSITE" id="PS50977">
    <property type="entry name" value="HTH_TETR_2"/>
    <property type="match status" value="1"/>
</dbReference>
<dbReference type="PANTHER" id="PTHR30055:SF235">
    <property type="entry name" value="TRANSCRIPTIONAL REGULATORY PROTEIN"/>
    <property type="match status" value="1"/>
</dbReference>
<dbReference type="PANTHER" id="PTHR30055">
    <property type="entry name" value="HTH-TYPE TRANSCRIPTIONAL REGULATOR RUTR"/>
    <property type="match status" value="1"/>
</dbReference>
<keyword evidence="1 2" id="KW-0238">DNA-binding</keyword>
<dbReference type="PRINTS" id="PR00455">
    <property type="entry name" value="HTHTETR"/>
</dbReference>
<protein>
    <submittedName>
        <fullName evidence="4">TetR/AcrR family transcriptional regulator</fullName>
    </submittedName>
</protein>
<sequence length="193" mass="21018">MASHAAPRPARDADRTRAAILHAAQHAFATRGYAAAGVREITAAAGVNPALVSRYFGSKEKLFEAALADLLDVSLLTEQPRENFGKRLVETFVDASATGINPLQILVLATADEGARAIADRLVREMVLAPLAEWFGAPDGEHRAAQVMTLSSGLFTYRLLYRLPTWSGELDPGSRAWLEHSFQSIVDWPVIEH</sequence>
<organism evidence="4 5">
    <name type="scientific">Novosphingobium tardum</name>
    <dbReference type="NCBI Taxonomy" id="1538021"/>
    <lineage>
        <taxon>Bacteria</taxon>
        <taxon>Pseudomonadati</taxon>
        <taxon>Pseudomonadota</taxon>
        <taxon>Alphaproteobacteria</taxon>
        <taxon>Sphingomonadales</taxon>
        <taxon>Sphingomonadaceae</taxon>
        <taxon>Novosphingobium</taxon>
    </lineage>
</organism>
<evidence type="ECO:0000313" key="5">
    <source>
        <dbReference type="Proteomes" id="UP001595828"/>
    </source>
</evidence>
<name>A0ABV8RR05_9SPHN</name>
<evidence type="ECO:0000256" key="1">
    <source>
        <dbReference type="ARBA" id="ARBA00023125"/>
    </source>
</evidence>
<accession>A0ABV8RR05</accession>
<dbReference type="InterPro" id="IPR036271">
    <property type="entry name" value="Tet_transcr_reg_TetR-rel_C_sf"/>
</dbReference>
<reference evidence="5" key="1">
    <citation type="journal article" date="2019" name="Int. J. Syst. Evol. Microbiol.">
        <title>The Global Catalogue of Microorganisms (GCM) 10K type strain sequencing project: providing services to taxonomists for standard genome sequencing and annotation.</title>
        <authorList>
            <consortium name="The Broad Institute Genomics Platform"/>
            <consortium name="The Broad Institute Genome Sequencing Center for Infectious Disease"/>
            <person name="Wu L."/>
            <person name="Ma J."/>
        </authorList>
    </citation>
    <scope>NUCLEOTIDE SEQUENCE [LARGE SCALE GENOMIC DNA]</scope>
    <source>
        <strain evidence="5">CGMCC 1.12989</strain>
    </source>
</reference>
<dbReference type="InterPro" id="IPR009057">
    <property type="entry name" value="Homeodomain-like_sf"/>
</dbReference>
<dbReference type="Pfam" id="PF17920">
    <property type="entry name" value="TetR_C_16"/>
    <property type="match status" value="1"/>
</dbReference>
<feature type="domain" description="HTH tetR-type" evidence="3">
    <location>
        <begin position="14"/>
        <end position="74"/>
    </location>
</feature>
<dbReference type="SUPFAM" id="SSF48498">
    <property type="entry name" value="Tetracyclin repressor-like, C-terminal domain"/>
    <property type="match status" value="1"/>
</dbReference>
<proteinExistence type="predicted"/>
<dbReference type="InterPro" id="IPR050109">
    <property type="entry name" value="HTH-type_TetR-like_transc_reg"/>
</dbReference>
<gene>
    <name evidence="4" type="ORF">ACFO0A_12175</name>
</gene>
<keyword evidence="5" id="KW-1185">Reference proteome</keyword>
<evidence type="ECO:0000313" key="4">
    <source>
        <dbReference type="EMBL" id="MFC4295813.1"/>
    </source>
</evidence>
<dbReference type="Proteomes" id="UP001595828">
    <property type="component" value="Unassembled WGS sequence"/>
</dbReference>
<comment type="caution">
    <text evidence="4">The sequence shown here is derived from an EMBL/GenBank/DDBJ whole genome shotgun (WGS) entry which is preliminary data.</text>
</comment>
<dbReference type="Pfam" id="PF00440">
    <property type="entry name" value="TetR_N"/>
    <property type="match status" value="1"/>
</dbReference>
<dbReference type="EMBL" id="JBHSDR010000006">
    <property type="protein sequence ID" value="MFC4295813.1"/>
    <property type="molecule type" value="Genomic_DNA"/>
</dbReference>
<feature type="DNA-binding region" description="H-T-H motif" evidence="2">
    <location>
        <begin position="37"/>
        <end position="56"/>
    </location>
</feature>
<evidence type="ECO:0000259" key="3">
    <source>
        <dbReference type="PROSITE" id="PS50977"/>
    </source>
</evidence>
<evidence type="ECO:0000256" key="2">
    <source>
        <dbReference type="PROSITE-ProRule" id="PRU00335"/>
    </source>
</evidence>
<dbReference type="Gene3D" id="1.10.357.10">
    <property type="entry name" value="Tetracycline Repressor, domain 2"/>
    <property type="match status" value="1"/>
</dbReference>
<dbReference type="InterPro" id="IPR041678">
    <property type="entry name" value="TetR_C_16"/>
</dbReference>
<dbReference type="SUPFAM" id="SSF46689">
    <property type="entry name" value="Homeodomain-like"/>
    <property type="match status" value="1"/>
</dbReference>
<dbReference type="InterPro" id="IPR001647">
    <property type="entry name" value="HTH_TetR"/>
</dbReference>